<feature type="region of interest" description="Disordered" evidence="1">
    <location>
        <begin position="1"/>
        <end position="50"/>
    </location>
</feature>
<feature type="compositionally biased region" description="Low complexity" evidence="1">
    <location>
        <begin position="688"/>
        <end position="701"/>
    </location>
</feature>
<accession>A0A6A6QF69</accession>
<sequence>MSTSSTRSPITPPVKMIVEASSNPTSSKDRSNPKPGKKHKDSTMKKGHLPSELMAYTMREYDKAVEKLSQSSSFAHVLRSMTKAKCREKSTPLNVRDRSKQTSIQTDMVKVEQTGSQTARAQLSATKAETEILHGVVQFVPVEITRSKDSRSSCVERVVVLAREISSEDTTERSSTPTEDEDSITTVETLDVINAREESKAAVPVENDDDLEPTMVVSTEASQDSLSEAQNVAVCVLSRGDTEEDLHGEAGHIGTLQDDLVLKQVVCDLGLHETKIEEKTEHEESSQPLGPLEEEKKAVTHQPNKTDLTVEENTQEYIVQLDPLPNLNTVRVNTLTSLPFENLSGSAFKDSVIHMLSRNGPVRQEQITTLPLENVYGVAFEASIGRMLAKNEPLRQEDTTTLPFENVYGAAFEASVGHMLAKNDPVSSKPTACGIDTVSVIETLHPASTPEFFDHGEGIVKVSSSAKVPVVYSLTAKVDNFLGDLLDDIPEDLCRGVRKAVEDFYKRGFSKPAGRGSIISDAQDDEELVAPVQAREMVVASEDVERLELRKYISFDWWEDVEDAIPPGAMTLWDDKPTFEEDPEEIIDLPAAAISPVCESHPPNDEVPSLPLARLSATVSSEGYLQWLQRSLRPVPEGSNTKLQPNEVPENLKFSHRLVEKCEEASEHDSVIDDSTSESGKSTDWNHSVSSSSSTPVVSSVAGEKSREPILTPSEQVSRRLIPPHLREPKSAPASTKASEKPIPVAAPATVVKSQPKKFTQKKSARPKKGRYDNQCAKYGIKLASSTADRSTPKLVVQSKVLTSQPKAAETGSRAARPTVQTYIPPANHKAKASISTSDLPKKQSLVASSLPFRKPRPVSTSIPGFKGTQGLPPLRKSPGSGKSANTTNTSMNRPTTKPQRGAAPACLTTSDYSKTEALGRTTVRKPLTERLAPNSTWSNWGVDMAKSDTAHIAAVQQRRKEAAKHTVVLCDNQSSHNAARRAKAN</sequence>
<dbReference type="Proteomes" id="UP000799750">
    <property type="component" value="Unassembled WGS sequence"/>
</dbReference>
<proteinExistence type="predicted"/>
<feature type="region of interest" description="Disordered" evidence="1">
    <location>
        <begin position="277"/>
        <end position="305"/>
    </location>
</feature>
<gene>
    <name evidence="2" type="ORF">BU16DRAFT_543952</name>
</gene>
<evidence type="ECO:0000313" key="3">
    <source>
        <dbReference type="Proteomes" id="UP000799750"/>
    </source>
</evidence>
<dbReference type="OrthoDB" id="10589596at2759"/>
<feature type="compositionally biased region" description="Polar residues" evidence="1">
    <location>
        <begin position="881"/>
        <end position="899"/>
    </location>
</feature>
<feature type="compositionally biased region" description="Polar residues" evidence="1">
    <location>
        <begin position="673"/>
        <end position="687"/>
    </location>
</feature>
<protein>
    <submittedName>
        <fullName evidence="2">Uncharacterized protein</fullName>
    </submittedName>
</protein>
<name>A0A6A6QF69_9PEZI</name>
<organism evidence="2 3">
    <name type="scientific">Lophium mytilinum</name>
    <dbReference type="NCBI Taxonomy" id="390894"/>
    <lineage>
        <taxon>Eukaryota</taxon>
        <taxon>Fungi</taxon>
        <taxon>Dikarya</taxon>
        <taxon>Ascomycota</taxon>
        <taxon>Pezizomycotina</taxon>
        <taxon>Dothideomycetes</taxon>
        <taxon>Pleosporomycetidae</taxon>
        <taxon>Mytilinidiales</taxon>
        <taxon>Mytilinidiaceae</taxon>
        <taxon>Lophium</taxon>
    </lineage>
</organism>
<reference evidence="2" key="1">
    <citation type="journal article" date="2020" name="Stud. Mycol.">
        <title>101 Dothideomycetes genomes: a test case for predicting lifestyles and emergence of pathogens.</title>
        <authorList>
            <person name="Haridas S."/>
            <person name="Albert R."/>
            <person name="Binder M."/>
            <person name="Bloem J."/>
            <person name="Labutti K."/>
            <person name="Salamov A."/>
            <person name="Andreopoulos B."/>
            <person name="Baker S."/>
            <person name="Barry K."/>
            <person name="Bills G."/>
            <person name="Bluhm B."/>
            <person name="Cannon C."/>
            <person name="Castanera R."/>
            <person name="Culley D."/>
            <person name="Daum C."/>
            <person name="Ezra D."/>
            <person name="Gonzalez J."/>
            <person name="Henrissat B."/>
            <person name="Kuo A."/>
            <person name="Liang C."/>
            <person name="Lipzen A."/>
            <person name="Lutzoni F."/>
            <person name="Magnuson J."/>
            <person name="Mondo S."/>
            <person name="Nolan M."/>
            <person name="Ohm R."/>
            <person name="Pangilinan J."/>
            <person name="Park H.-J."/>
            <person name="Ramirez L."/>
            <person name="Alfaro M."/>
            <person name="Sun H."/>
            <person name="Tritt A."/>
            <person name="Yoshinaga Y."/>
            <person name="Zwiers L.-H."/>
            <person name="Turgeon B."/>
            <person name="Goodwin S."/>
            <person name="Spatafora J."/>
            <person name="Crous P."/>
            <person name="Grigoriev I."/>
        </authorList>
    </citation>
    <scope>NUCLEOTIDE SEQUENCE</scope>
    <source>
        <strain evidence="2">CBS 269.34</strain>
    </source>
</reference>
<feature type="region of interest" description="Disordered" evidence="1">
    <location>
        <begin position="664"/>
        <end position="773"/>
    </location>
</feature>
<evidence type="ECO:0000256" key="1">
    <source>
        <dbReference type="SAM" id="MobiDB-lite"/>
    </source>
</evidence>
<dbReference type="EMBL" id="MU004197">
    <property type="protein sequence ID" value="KAF2490650.1"/>
    <property type="molecule type" value="Genomic_DNA"/>
</dbReference>
<feature type="region of interest" description="Disordered" evidence="1">
    <location>
        <begin position="165"/>
        <end position="184"/>
    </location>
</feature>
<evidence type="ECO:0000313" key="2">
    <source>
        <dbReference type="EMBL" id="KAF2490650.1"/>
    </source>
</evidence>
<keyword evidence="3" id="KW-1185">Reference proteome</keyword>
<feature type="compositionally biased region" description="Basic residues" evidence="1">
    <location>
        <begin position="755"/>
        <end position="769"/>
    </location>
</feature>
<dbReference type="AlphaFoldDB" id="A0A6A6QF69"/>
<feature type="compositionally biased region" description="Basic residues" evidence="1">
    <location>
        <begin position="35"/>
        <end position="48"/>
    </location>
</feature>
<feature type="region of interest" description="Disordered" evidence="1">
    <location>
        <begin position="804"/>
        <end position="906"/>
    </location>
</feature>